<evidence type="ECO:0000256" key="1">
    <source>
        <dbReference type="SAM" id="SignalP"/>
    </source>
</evidence>
<dbReference type="EMBL" id="JFHN01000051">
    <property type="protein sequence ID" value="EXU75121.1"/>
    <property type="molecule type" value="Genomic_DNA"/>
</dbReference>
<name>A0A014LZW0_9GAMM</name>
<keyword evidence="3" id="KW-1185">Reference proteome</keyword>
<keyword evidence="1" id="KW-0732">Signal</keyword>
<dbReference type="PATRIC" id="fig|69222.5.peg.2609"/>
<accession>A0A014LZW0</accession>
<protein>
    <recommendedName>
        <fullName evidence="4">DUF3575 domain-containing protein</fullName>
    </recommendedName>
</protein>
<feature type="signal peptide" evidence="1">
    <location>
        <begin position="1"/>
        <end position="25"/>
    </location>
</feature>
<dbReference type="AlphaFoldDB" id="A0A014LZW0"/>
<evidence type="ECO:0008006" key="4">
    <source>
        <dbReference type="Google" id="ProtNLM"/>
    </source>
</evidence>
<evidence type="ECO:0000313" key="2">
    <source>
        <dbReference type="EMBL" id="EXU75121.1"/>
    </source>
</evidence>
<sequence length="175" mass="19939">MLNVFKKTGRTLLWLAAAYPVASQAGELNLYSVNTGSFVYHLTGNHGQYNENFNNRFISAERKFSADSKYSALVGTLKNSFDDRCLSLAVRRDWQDWDNGWVFKGVYGYTGEFFFKSFSHCGDRGSYQAFKKATGVGFSPYLYNGMQYNFTRQVGVEAGMIFPTVFAMSVQWSFR</sequence>
<proteinExistence type="predicted"/>
<comment type="caution">
    <text evidence="2">The sequence shown here is derived from an EMBL/GenBank/DDBJ whole genome shotgun (WGS) entry which is preliminary data.</text>
</comment>
<gene>
    <name evidence="2" type="ORF">BG55_12680</name>
</gene>
<reference evidence="2 3" key="1">
    <citation type="submission" date="2014-02" db="EMBL/GenBank/DDBJ databases">
        <title>Draft genome of Erwinia mallotivora strain BT-MARDI, a papaya dieback pathogen.</title>
        <authorList>
            <person name="Redzuan R."/>
            <person name="Abu Bakar N."/>
            <person name="Badrun R."/>
            <person name="Mohd Raih M.F."/>
            <person name="Rozano L."/>
            <person name="Mat Amin N."/>
        </authorList>
    </citation>
    <scope>NUCLEOTIDE SEQUENCE [LARGE SCALE GENOMIC DNA]</scope>
    <source>
        <strain evidence="2 3">BT-MARDI</strain>
    </source>
</reference>
<evidence type="ECO:0000313" key="3">
    <source>
        <dbReference type="Proteomes" id="UP000019918"/>
    </source>
</evidence>
<dbReference type="Proteomes" id="UP000019918">
    <property type="component" value="Unassembled WGS sequence"/>
</dbReference>
<feature type="chain" id="PRO_5001473610" description="DUF3575 domain-containing protein" evidence="1">
    <location>
        <begin position="26"/>
        <end position="175"/>
    </location>
</feature>
<organism evidence="2 3">
    <name type="scientific">Erwinia mallotivora</name>
    <dbReference type="NCBI Taxonomy" id="69222"/>
    <lineage>
        <taxon>Bacteria</taxon>
        <taxon>Pseudomonadati</taxon>
        <taxon>Pseudomonadota</taxon>
        <taxon>Gammaproteobacteria</taxon>
        <taxon>Enterobacterales</taxon>
        <taxon>Erwiniaceae</taxon>
        <taxon>Erwinia</taxon>
    </lineage>
</organism>